<accession>A0A1G8D2T0</accession>
<dbReference type="AlphaFoldDB" id="A0A1G8D2T0"/>
<keyword evidence="3" id="KW-0547">Nucleotide-binding</keyword>
<feature type="transmembrane region" description="Helical" evidence="5">
    <location>
        <begin position="39"/>
        <end position="60"/>
    </location>
</feature>
<dbReference type="InterPro" id="IPR042099">
    <property type="entry name" value="ANL_N_sf"/>
</dbReference>
<evidence type="ECO:0000313" key="8">
    <source>
        <dbReference type="Proteomes" id="UP000199017"/>
    </source>
</evidence>
<keyword evidence="8" id="KW-1185">Reference proteome</keyword>
<evidence type="ECO:0000256" key="5">
    <source>
        <dbReference type="SAM" id="Phobius"/>
    </source>
</evidence>
<dbReference type="GO" id="GO:0006637">
    <property type="term" value="P:acyl-CoA metabolic process"/>
    <property type="evidence" value="ECO:0007669"/>
    <property type="project" value="TreeGrafter"/>
</dbReference>
<gene>
    <name evidence="7" type="ORF">SAMN05216352_101517</name>
</gene>
<evidence type="ECO:0000256" key="2">
    <source>
        <dbReference type="ARBA" id="ARBA00022598"/>
    </source>
</evidence>
<name>A0A1G8D2T0_9BACI</name>
<dbReference type="Proteomes" id="UP000199017">
    <property type="component" value="Unassembled WGS sequence"/>
</dbReference>
<keyword evidence="5" id="KW-0812">Transmembrane</keyword>
<dbReference type="GO" id="GO:0005524">
    <property type="term" value="F:ATP binding"/>
    <property type="evidence" value="ECO:0007669"/>
    <property type="project" value="UniProtKB-KW"/>
</dbReference>
<dbReference type="SUPFAM" id="SSF56801">
    <property type="entry name" value="Acetyl-CoA synthetase-like"/>
    <property type="match status" value="1"/>
</dbReference>
<keyword evidence="5" id="KW-1133">Transmembrane helix</keyword>
<dbReference type="PANTHER" id="PTHR43605:SF10">
    <property type="entry name" value="ACYL-COA SYNTHETASE MEDIUM CHAIN FAMILY MEMBER 3"/>
    <property type="match status" value="1"/>
</dbReference>
<dbReference type="PANTHER" id="PTHR43605">
    <property type="entry name" value="ACYL-COENZYME A SYNTHETASE"/>
    <property type="match status" value="1"/>
</dbReference>
<proteinExistence type="inferred from homology"/>
<dbReference type="Gene3D" id="3.40.50.12780">
    <property type="entry name" value="N-terminal domain of ligase-like"/>
    <property type="match status" value="1"/>
</dbReference>
<reference evidence="7 8" key="1">
    <citation type="submission" date="2016-10" db="EMBL/GenBank/DDBJ databases">
        <authorList>
            <person name="de Groot N.N."/>
        </authorList>
    </citation>
    <scope>NUCLEOTIDE SEQUENCE [LARGE SCALE GENOMIC DNA]</scope>
    <source>
        <strain evidence="8">P4B,CCM 7963,CECT 7998,DSM 25260,IBRC-M 10614,KCTC 13821</strain>
    </source>
</reference>
<evidence type="ECO:0000256" key="4">
    <source>
        <dbReference type="ARBA" id="ARBA00022840"/>
    </source>
</evidence>
<organism evidence="7 8">
    <name type="scientific">Alteribacillus bidgolensis</name>
    <dbReference type="NCBI Taxonomy" id="930129"/>
    <lineage>
        <taxon>Bacteria</taxon>
        <taxon>Bacillati</taxon>
        <taxon>Bacillota</taxon>
        <taxon>Bacilli</taxon>
        <taxon>Bacillales</taxon>
        <taxon>Bacillaceae</taxon>
        <taxon>Alteribacillus</taxon>
    </lineage>
</organism>
<dbReference type="InterPro" id="IPR051087">
    <property type="entry name" value="Mitochondrial_ACSM"/>
</dbReference>
<evidence type="ECO:0000313" key="7">
    <source>
        <dbReference type="EMBL" id="SDH51480.1"/>
    </source>
</evidence>
<keyword evidence="4" id="KW-0067">ATP-binding</keyword>
<feature type="domain" description="AMP-dependent synthetase/ligase" evidence="6">
    <location>
        <begin position="1"/>
        <end position="128"/>
    </location>
</feature>
<evidence type="ECO:0000256" key="1">
    <source>
        <dbReference type="ARBA" id="ARBA00006432"/>
    </source>
</evidence>
<evidence type="ECO:0000259" key="6">
    <source>
        <dbReference type="Pfam" id="PF00501"/>
    </source>
</evidence>
<dbReference type="STRING" id="930129.SAMN05216352_101517"/>
<dbReference type="GO" id="GO:0006633">
    <property type="term" value="P:fatty acid biosynthetic process"/>
    <property type="evidence" value="ECO:0007669"/>
    <property type="project" value="TreeGrafter"/>
</dbReference>
<dbReference type="GO" id="GO:0004321">
    <property type="term" value="F:fatty-acyl-CoA synthase activity"/>
    <property type="evidence" value="ECO:0007669"/>
    <property type="project" value="TreeGrafter"/>
</dbReference>
<keyword evidence="5" id="KW-0472">Membrane</keyword>
<comment type="similarity">
    <text evidence="1">Belongs to the ATP-dependent AMP-binding enzyme family.</text>
</comment>
<dbReference type="Pfam" id="PF00501">
    <property type="entry name" value="AMP-binding"/>
    <property type="match status" value="1"/>
</dbReference>
<sequence length="133" mass="15063">MPKGAVWGHKILLSVYPYTKYAPGLHSNDIFFGGADPGWAYGFFNSIISPLSLGVPIIIYKGGLDIKAYYDLMERYKVTCFAYAPTAYRMMKAAGEELIKQHTFQVKKFSSAGEPLNTGNRSFFQKQFWTRNI</sequence>
<protein>
    <submittedName>
        <fullName evidence="7">Acetyl-CoA synthetase</fullName>
    </submittedName>
</protein>
<dbReference type="EMBL" id="FNDU01000001">
    <property type="protein sequence ID" value="SDH51480.1"/>
    <property type="molecule type" value="Genomic_DNA"/>
</dbReference>
<dbReference type="GO" id="GO:0015645">
    <property type="term" value="F:fatty acid ligase activity"/>
    <property type="evidence" value="ECO:0007669"/>
    <property type="project" value="TreeGrafter"/>
</dbReference>
<evidence type="ECO:0000256" key="3">
    <source>
        <dbReference type="ARBA" id="ARBA00022741"/>
    </source>
</evidence>
<dbReference type="OrthoDB" id="9803968at2"/>
<dbReference type="InterPro" id="IPR000873">
    <property type="entry name" value="AMP-dep_synth/lig_dom"/>
</dbReference>
<keyword evidence="2" id="KW-0436">Ligase</keyword>